<dbReference type="Proteomes" id="UP000540423">
    <property type="component" value="Unassembled WGS sequence"/>
</dbReference>
<keyword evidence="3" id="KW-1185">Reference proteome</keyword>
<gene>
    <name evidence="2" type="ORF">HNQ79_005420</name>
</gene>
<protein>
    <submittedName>
        <fullName evidence="2">Uncharacterized protein</fullName>
    </submittedName>
</protein>
<organism evidence="2 3">
    <name type="scientific">Streptomyces candidus</name>
    <dbReference type="NCBI Taxonomy" id="67283"/>
    <lineage>
        <taxon>Bacteria</taxon>
        <taxon>Bacillati</taxon>
        <taxon>Actinomycetota</taxon>
        <taxon>Actinomycetes</taxon>
        <taxon>Kitasatosporales</taxon>
        <taxon>Streptomycetaceae</taxon>
        <taxon>Streptomyces</taxon>
    </lineage>
</organism>
<evidence type="ECO:0000256" key="1">
    <source>
        <dbReference type="SAM" id="MobiDB-lite"/>
    </source>
</evidence>
<evidence type="ECO:0000313" key="2">
    <source>
        <dbReference type="EMBL" id="MBB6438908.1"/>
    </source>
</evidence>
<proteinExistence type="predicted"/>
<feature type="compositionally biased region" description="Polar residues" evidence="1">
    <location>
        <begin position="1"/>
        <end position="22"/>
    </location>
</feature>
<dbReference type="AlphaFoldDB" id="A0A7X0HMK5"/>
<sequence length="124" mass="13603">MLLTQARSGRSQHPVRTSQENQQRSERWDTGCIADDAAHAFEALRDFHARRGVETLLPSVEVALTAGKLYEHCIAQHVMGSEVLSFCHAAPLAEREGLPLGSVNETRYCCVPISSTGSMPVHFA</sequence>
<name>A0A7X0HMK5_9ACTN</name>
<feature type="region of interest" description="Disordered" evidence="1">
    <location>
        <begin position="1"/>
        <end position="27"/>
    </location>
</feature>
<evidence type="ECO:0000313" key="3">
    <source>
        <dbReference type="Proteomes" id="UP000540423"/>
    </source>
</evidence>
<comment type="caution">
    <text evidence="2">The sequence shown here is derived from an EMBL/GenBank/DDBJ whole genome shotgun (WGS) entry which is preliminary data.</text>
</comment>
<accession>A0A7X0HMK5</accession>
<dbReference type="RefSeq" id="WP_185035398.1">
    <property type="nucleotide sequence ID" value="NZ_BNBN01000012.1"/>
</dbReference>
<dbReference type="EMBL" id="JACHEM010000015">
    <property type="protein sequence ID" value="MBB6438908.1"/>
    <property type="molecule type" value="Genomic_DNA"/>
</dbReference>
<reference evidence="2 3" key="1">
    <citation type="submission" date="2020-08" db="EMBL/GenBank/DDBJ databases">
        <title>Genomic Encyclopedia of Type Strains, Phase IV (KMG-IV): sequencing the most valuable type-strain genomes for metagenomic binning, comparative biology and taxonomic classification.</title>
        <authorList>
            <person name="Goeker M."/>
        </authorList>
    </citation>
    <scope>NUCLEOTIDE SEQUENCE [LARGE SCALE GENOMIC DNA]</scope>
    <source>
        <strain evidence="2 3">DSM 40141</strain>
    </source>
</reference>